<dbReference type="InterPro" id="IPR007287">
    <property type="entry name" value="Sof1"/>
</dbReference>
<organism evidence="10 11">
    <name type="scientific">Cyanidium caldarium</name>
    <name type="common">Red alga</name>
    <dbReference type="NCBI Taxonomy" id="2771"/>
    <lineage>
        <taxon>Eukaryota</taxon>
        <taxon>Rhodophyta</taxon>
        <taxon>Bangiophyceae</taxon>
        <taxon>Cyanidiales</taxon>
        <taxon>Cyanidiaceae</taxon>
        <taxon>Cyanidium</taxon>
    </lineage>
</organism>
<dbReference type="AlphaFoldDB" id="A0AAV9J0L9"/>
<evidence type="ECO:0000256" key="7">
    <source>
        <dbReference type="PROSITE-ProRule" id="PRU00221"/>
    </source>
</evidence>
<feature type="region of interest" description="Disordered" evidence="8">
    <location>
        <begin position="412"/>
        <end position="435"/>
    </location>
</feature>
<evidence type="ECO:0000313" key="11">
    <source>
        <dbReference type="Proteomes" id="UP001301350"/>
    </source>
</evidence>
<dbReference type="Proteomes" id="UP001301350">
    <property type="component" value="Unassembled WGS sequence"/>
</dbReference>
<dbReference type="Gene3D" id="2.130.10.10">
    <property type="entry name" value="YVTN repeat-like/Quinoprotein amine dehydrogenase"/>
    <property type="match status" value="2"/>
</dbReference>
<comment type="caution">
    <text evidence="10">The sequence shown here is derived from an EMBL/GenBank/DDBJ whole genome shotgun (WGS) entry which is preliminary data.</text>
</comment>
<keyword evidence="11" id="KW-1185">Reference proteome</keyword>
<dbReference type="PROSITE" id="PS50294">
    <property type="entry name" value="WD_REPEATS_REGION"/>
    <property type="match status" value="1"/>
</dbReference>
<feature type="repeat" description="WD" evidence="7">
    <location>
        <begin position="59"/>
        <end position="96"/>
    </location>
</feature>
<evidence type="ECO:0000256" key="5">
    <source>
        <dbReference type="ARBA" id="ARBA00023242"/>
    </source>
</evidence>
<keyword evidence="6" id="KW-0687">Ribonucleoprotein</keyword>
<dbReference type="EMBL" id="JANCYW010000015">
    <property type="protein sequence ID" value="KAK4537925.1"/>
    <property type="molecule type" value="Genomic_DNA"/>
</dbReference>
<evidence type="ECO:0000256" key="2">
    <source>
        <dbReference type="ARBA" id="ARBA00005649"/>
    </source>
</evidence>
<feature type="domain" description="Sof1-like protein" evidence="9">
    <location>
        <begin position="365"/>
        <end position="435"/>
    </location>
</feature>
<dbReference type="GO" id="GO:0032040">
    <property type="term" value="C:small-subunit processome"/>
    <property type="evidence" value="ECO:0007669"/>
    <property type="project" value="TreeGrafter"/>
</dbReference>
<dbReference type="GO" id="GO:0000462">
    <property type="term" value="P:maturation of SSU-rRNA from tricistronic rRNA transcript (SSU-rRNA, 5.8S rRNA, LSU-rRNA)"/>
    <property type="evidence" value="ECO:0007669"/>
    <property type="project" value="TreeGrafter"/>
</dbReference>
<reference evidence="10 11" key="1">
    <citation type="submission" date="2022-07" db="EMBL/GenBank/DDBJ databases">
        <title>Genome-wide signatures of adaptation to extreme environments.</title>
        <authorList>
            <person name="Cho C.H."/>
            <person name="Yoon H.S."/>
        </authorList>
    </citation>
    <scope>NUCLEOTIDE SEQUENCE [LARGE SCALE GENOMIC DNA]</scope>
    <source>
        <strain evidence="10 11">DBV 063 E5</strain>
    </source>
</reference>
<dbReference type="PANTHER" id="PTHR22851">
    <property type="entry name" value="U3 SMALL NUCLEOLAR RNA U3 SNORNA ASSOCIATED PROTEIN"/>
    <property type="match status" value="1"/>
</dbReference>
<evidence type="ECO:0000256" key="1">
    <source>
        <dbReference type="ARBA" id="ARBA00004604"/>
    </source>
</evidence>
<dbReference type="InterPro" id="IPR001680">
    <property type="entry name" value="WD40_rpt"/>
</dbReference>
<name>A0AAV9J0L9_CYACA</name>
<comment type="subcellular location">
    <subcellularLocation>
        <location evidence="1">Nucleus</location>
        <location evidence="1">Nucleolus</location>
    </subcellularLocation>
</comment>
<feature type="repeat" description="WD" evidence="7">
    <location>
        <begin position="288"/>
        <end position="319"/>
    </location>
</feature>
<dbReference type="InterPro" id="IPR036322">
    <property type="entry name" value="WD40_repeat_dom_sf"/>
</dbReference>
<dbReference type="InterPro" id="IPR015943">
    <property type="entry name" value="WD40/YVTN_repeat-like_dom_sf"/>
</dbReference>
<dbReference type="SUPFAM" id="SSF50978">
    <property type="entry name" value="WD40 repeat-like"/>
    <property type="match status" value="1"/>
</dbReference>
<keyword evidence="4" id="KW-0677">Repeat</keyword>
<evidence type="ECO:0000256" key="3">
    <source>
        <dbReference type="ARBA" id="ARBA00022574"/>
    </source>
</evidence>
<evidence type="ECO:0000256" key="6">
    <source>
        <dbReference type="ARBA" id="ARBA00023274"/>
    </source>
</evidence>
<evidence type="ECO:0000256" key="8">
    <source>
        <dbReference type="SAM" id="MobiDB-lite"/>
    </source>
</evidence>
<evidence type="ECO:0000313" key="10">
    <source>
        <dbReference type="EMBL" id="KAK4537925.1"/>
    </source>
</evidence>
<dbReference type="SMART" id="SM00320">
    <property type="entry name" value="WD40"/>
    <property type="match status" value="6"/>
</dbReference>
<dbReference type="InterPro" id="IPR051733">
    <property type="entry name" value="WD_repeat_DCAF13/WDSOF1"/>
</dbReference>
<protein>
    <recommendedName>
        <fullName evidence="9">Sof1-like protein domain-containing protein</fullName>
    </recommendedName>
</protein>
<evidence type="ECO:0000259" key="9">
    <source>
        <dbReference type="Pfam" id="PF04158"/>
    </source>
</evidence>
<sequence>MRIHVLSRSEKELRQTTVAASTRNYHPDLHPFERAREYQRALNAAKLERALAQPLVTTAEGHCDGVYRLATHPRRLADVASGAGDGELRVWRLSRGCLWRNTQAHGGMIVGLSSSADGRLLFSCSGDSGVCAWEWPESFGDAPQQPSSVFRARGSAFSALDVALENSASTATFATGTEAGQLWLWHTDRSEPMLRLQDAAAATEELALITSVRFHPSDASLLSSSGADRRVRLFDVRQRGSVGNTRLPMRANEVAWNPMDTYLLSVATDDHNVYTHDMRRLDRVRSTQVGHVGAVLSVHYSPTGRELCTGSYDSLVRIYPTHARQARDVYYTRRMQRVFAVRFSSDAHYLLSGSDDGNVRVWKTHASEPLRPLLPRERRALDHANALKRKFSQVGEVRRLLRQRHLPRRVHHALRQKHQELASRQRKAERRERHS</sequence>
<dbReference type="PROSITE" id="PS50082">
    <property type="entry name" value="WD_REPEATS_2"/>
    <property type="match status" value="3"/>
</dbReference>
<evidence type="ECO:0000256" key="4">
    <source>
        <dbReference type="ARBA" id="ARBA00022737"/>
    </source>
</evidence>
<comment type="similarity">
    <text evidence="2">Belongs to the WD repeat DCAF13/WDSOF1 family.</text>
</comment>
<keyword evidence="5" id="KW-0539">Nucleus</keyword>
<feature type="repeat" description="WD" evidence="7">
    <location>
        <begin position="331"/>
        <end position="372"/>
    </location>
</feature>
<dbReference type="Pfam" id="PF04158">
    <property type="entry name" value="Sof1"/>
    <property type="match status" value="1"/>
</dbReference>
<proteinExistence type="inferred from homology"/>
<keyword evidence="3 7" id="KW-0853">WD repeat</keyword>
<dbReference type="PANTHER" id="PTHR22851:SF0">
    <property type="entry name" value="DDB1- AND CUL4-ASSOCIATED FACTOR 13"/>
    <property type="match status" value="1"/>
</dbReference>
<gene>
    <name evidence="10" type="ORF">CDCA_CDCA15G3950</name>
</gene>
<dbReference type="Pfam" id="PF00400">
    <property type="entry name" value="WD40"/>
    <property type="match status" value="5"/>
</dbReference>
<accession>A0AAV9J0L9</accession>